<dbReference type="EMBL" id="MU853753">
    <property type="protein sequence ID" value="KAK3945770.1"/>
    <property type="molecule type" value="Genomic_DNA"/>
</dbReference>
<dbReference type="EC" id="2.5.1.75" evidence="5 6"/>
<keyword evidence="5" id="KW-0963">Cytoplasm</keyword>
<keyword evidence="5 6" id="KW-0819">tRNA processing</keyword>
<sequence length="482" mass="54733">MRLFPSLCRLSRSAISGFRPVMEPLVVIYGSTGTGKSDLAVELATRFNGEIINADAMQMYEGLPIITNKITTEEQKGIPHHLLGNIGLDEETWTAAVFKREATKTIREIRSRGKLPIVVGGSSYYIDGLLFDDRLVAEDPFSHQHDDAANLSTTTREEVAARFPILSASGEEMLKKLREVDPVMADRWHPNDARKIRTSLEIYLATGRRASDIYAEQAARKASKYTEQSHSSPWRAVLFWLYAKPELLNERLDKRVDKMVANGLLDETSEVYNYLQQQLAAGQTMDRTKGIWQSIGFKQFEPYLSSLKSTDTTPESAELEKLKQQGIEDTKTATRRYAKYQVRWITTKTITSLQDEKVLDKFYLLDSSDLKSWDDEVSRKGTQLTQQFLDEQPLPKPMDISETAREVLAQTIAKSNKQDTPCNRTCDYCGTTVLTEELWQRHVNGRRHKKAVQYAKRTALVVVPDQQLQTVEIMALPDTEPS</sequence>
<dbReference type="GO" id="GO:0005739">
    <property type="term" value="C:mitochondrion"/>
    <property type="evidence" value="ECO:0007669"/>
    <property type="project" value="TreeGrafter"/>
</dbReference>
<dbReference type="HAMAP" id="MF_00185">
    <property type="entry name" value="IPP_trans"/>
    <property type="match status" value="1"/>
</dbReference>
<keyword evidence="4 5" id="KW-0067">ATP-binding</keyword>
<dbReference type="InterPro" id="IPR036236">
    <property type="entry name" value="Znf_C2H2_sf"/>
</dbReference>
<evidence type="ECO:0000256" key="4">
    <source>
        <dbReference type="ARBA" id="ARBA00022840"/>
    </source>
</evidence>
<evidence type="ECO:0000256" key="1">
    <source>
        <dbReference type="ARBA" id="ARBA00005842"/>
    </source>
</evidence>
<evidence type="ECO:0000256" key="5">
    <source>
        <dbReference type="PIRNR" id="PIRNR039110"/>
    </source>
</evidence>
<comment type="catalytic activity">
    <reaction evidence="5 6">
        <text>adenosine(37) in tRNA + dimethylallyl diphosphate = N(6)-dimethylallyladenosine(37) in tRNA + diphosphate</text>
        <dbReference type="Rhea" id="RHEA:26482"/>
        <dbReference type="Rhea" id="RHEA-COMP:10162"/>
        <dbReference type="Rhea" id="RHEA-COMP:10375"/>
        <dbReference type="ChEBI" id="CHEBI:33019"/>
        <dbReference type="ChEBI" id="CHEBI:57623"/>
        <dbReference type="ChEBI" id="CHEBI:74411"/>
        <dbReference type="ChEBI" id="CHEBI:74415"/>
        <dbReference type="EC" id="2.5.1.75"/>
    </reaction>
</comment>
<accession>A0AAN6S9T8</accession>
<dbReference type="SUPFAM" id="SSF52540">
    <property type="entry name" value="P-loop containing nucleoside triphosphate hydrolases"/>
    <property type="match status" value="2"/>
</dbReference>
<dbReference type="PIRSF" id="PIRSF039110">
    <property type="entry name" value="IPP_transferase"/>
    <property type="match status" value="1"/>
</dbReference>
<dbReference type="PANTHER" id="PTHR11088">
    <property type="entry name" value="TRNA DIMETHYLALLYLTRANSFERASE"/>
    <property type="match status" value="1"/>
</dbReference>
<dbReference type="Pfam" id="PF01715">
    <property type="entry name" value="IPPT"/>
    <property type="match status" value="1"/>
</dbReference>
<dbReference type="NCBIfam" id="TIGR00174">
    <property type="entry name" value="miaA"/>
    <property type="match status" value="1"/>
</dbReference>
<evidence type="ECO:0000256" key="3">
    <source>
        <dbReference type="ARBA" id="ARBA00022741"/>
    </source>
</evidence>
<dbReference type="Gene3D" id="3.40.50.300">
    <property type="entry name" value="P-loop containing nucleotide triphosphate hydrolases"/>
    <property type="match status" value="1"/>
</dbReference>
<evidence type="ECO:0000256" key="2">
    <source>
        <dbReference type="ARBA" id="ARBA00022679"/>
    </source>
</evidence>
<evidence type="ECO:0000256" key="6">
    <source>
        <dbReference type="RuleBase" id="RU003783"/>
    </source>
</evidence>
<gene>
    <name evidence="8" type="ORF">QBC46DRAFT_369918</name>
</gene>
<dbReference type="FunFam" id="1.10.20.140:FF:000003">
    <property type="entry name" value="tRNA dimethylallyltransferase"/>
    <property type="match status" value="1"/>
</dbReference>
<evidence type="ECO:0000256" key="7">
    <source>
        <dbReference type="RuleBase" id="RU003785"/>
    </source>
</evidence>
<organism evidence="8 9">
    <name type="scientific">Diplogelasinospora grovesii</name>
    <dbReference type="NCBI Taxonomy" id="303347"/>
    <lineage>
        <taxon>Eukaryota</taxon>
        <taxon>Fungi</taxon>
        <taxon>Dikarya</taxon>
        <taxon>Ascomycota</taxon>
        <taxon>Pezizomycotina</taxon>
        <taxon>Sordariomycetes</taxon>
        <taxon>Sordariomycetidae</taxon>
        <taxon>Sordariales</taxon>
        <taxon>Diplogelasinosporaceae</taxon>
        <taxon>Diplogelasinospora</taxon>
    </lineage>
</organism>
<dbReference type="InterPro" id="IPR018022">
    <property type="entry name" value="IPT"/>
</dbReference>
<dbReference type="SUPFAM" id="SSF57667">
    <property type="entry name" value="beta-beta-alpha zinc fingers"/>
    <property type="match status" value="1"/>
</dbReference>
<name>A0AAN6S9T8_9PEZI</name>
<dbReference type="Gene3D" id="3.30.160.60">
    <property type="entry name" value="Classic Zinc Finger"/>
    <property type="match status" value="1"/>
</dbReference>
<dbReference type="InterPro" id="IPR030666">
    <property type="entry name" value="IPP_transferase_euk"/>
</dbReference>
<dbReference type="InterPro" id="IPR027417">
    <property type="entry name" value="P-loop_NTPase"/>
</dbReference>
<comment type="function">
    <text evidence="5">Catalyzes the transfer of a dimethylallyl group onto the adenine at position 37.</text>
</comment>
<evidence type="ECO:0000313" key="9">
    <source>
        <dbReference type="Proteomes" id="UP001303473"/>
    </source>
</evidence>
<dbReference type="AlphaFoldDB" id="A0AAN6S9T8"/>
<comment type="similarity">
    <text evidence="1 5 7">Belongs to the IPP transferase family.</text>
</comment>
<proteinExistence type="inferred from homology"/>
<protein>
    <recommendedName>
        <fullName evidence="5 6">tRNA dimethylallyltransferase</fullName>
        <ecNumber evidence="5 6">2.5.1.75</ecNumber>
    </recommendedName>
</protein>
<dbReference type="GO" id="GO:0006400">
    <property type="term" value="P:tRNA modification"/>
    <property type="evidence" value="ECO:0007669"/>
    <property type="project" value="TreeGrafter"/>
</dbReference>
<dbReference type="GO" id="GO:0005524">
    <property type="term" value="F:ATP binding"/>
    <property type="evidence" value="ECO:0007669"/>
    <property type="project" value="UniProtKB-UniRule"/>
</dbReference>
<comment type="caution">
    <text evidence="8">The sequence shown here is derived from an EMBL/GenBank/DDBJ whole genome shotgun (WGS) entry which is preliminary data.</text>
</comment>
<keyword evidence="2 5" id="KW-0808">Transferase</keyword>
<dbReference type="PANTHER" id="PTHR11088:SF89">
    <property type="entry name" value="TRNA DIMETHYLALLYLTRANSFERASE"/>
    <property type="match status" value="1"/>
</dbReference>
<dbReference type="InterPro" id="IPR039657">
    <property type="entry name" value="Dimethylallyltransferase"/>
</dbReference>
<dbReference type="Gene3D" id="1.10.20.140">
    <property type="match status" value="1"/>
</dbReference>
<reference evidence="9" key="1">
    <citation type="journal article" date="2023" name="Mol. Phylogenet. Evol.">
        <title>Genome-scale phylogeny and comparative genomics of the fungal order Sordariales.</title>
        <authorList>
            <person name="Hensen N."/>
            <person name="Bonometti L."/>
            <person name="Westerberg I."/>
            <person name="Brannstrom I.O."/>
            <person name="Guillou S."/>
            <person name="Cros-Aarteil S."/>
            <person name="Calhoun S."/>
            <person name="Haridas S."/>
            <person name="Kuo A."/>
            <person name="Mondo S."/>
            <person name="Pangilinan J."/>
            <person name="Riley R."/>
            <person name="LaButti K."/>
            <person name="Andreopoulos B."/>
            <person name="Lipzen A."/>
            <person name="Chen C."/>
            <person name="Yan M."/>
            <person name="Daum C."/>
            <person name="Ng V."/>
            <person name="Clum A."/>
            <person name="Steindorff A."/>
            <person name="Ohm R.A."/>
            <person name="Martin F."/>
            <person name="Silar P."/>
            <person name="Natvig D.O."/>
            <person name="Lalanne C."/>
            <person name="Gautier V."/>
            <person name="Ament-Velasquez S.L."/>
            <person name="Kruys A."/>
            <person name="Hutchinson M.I."/>
            <person name="Powell A.J."/>
            <person name="Barry K."/>
            <person name="Miller A.N."/>
            <person name="Grigoriev I.V."/>
            <person name="Debuchy R."/>
            <person name="Gladieux P."/>
            <person name="Hiltunen Thoren M."/>
            <person name="Johannesson H."/>
        </authorList>
    </citation>
    <scope>NUCLEOTIDE SEQUENCE [LARGE SCALE GENOMIC DNA]</scope>
    <source>
        <strain evidence="9">CBS 340.73</strain>
    </source>
</reference>
<keyword evidence="9" id="KW-1185">Reference proteome</keyword>
<dbReference type="Proteomes" id="UP001303473">
    <property type="component" value="Unassembled WGS sequence"/>
</dbReference>
<dbReference type="GO" id="GO:0052381">
    <property type="term" value="F:tRNA dimethylallyltransferase activity"/>
    <property type="evidence" value="ECO:0007669"/>
    <property type="project" value="UniProtKB-UniRule"/>
</dbReference>
<keyword evidence="3 5" id="KW-0547">Nucleotide-binding</keyword>
<evidence type="ECO:0000313" key="8">
    <source>
        <dbReference type="EMBL" id="KAK3945770.1"/>
    </source>
</evidence>